<dbReference type="InterPro" id="IPR010090">
    <property type="entry name" value="Phage_tape_meas"/>
</dbReference>
<name>A0AAP2Z4L2_9EURY</name>
<dbReference type="EMBL" id="JAOPKA010000030">
    <property type="protein sequence ID" value="MCU4744493.1"/>
    <property type="molecule type" value="Genomic_DNA"/>
</dbReference>
<accession>A0AAP2Z4L2</accession>
<dbReference type="SUPFAM" id="SSF48371">
    <property type="entry name" value="ARM repeat"/>
    <property type="match status" value="1"/>
</dbReference>
<keyword evidence="3" id="KW-0812">Transmembrane</keyword>
<dbReference type="PANTHER" id="PTHR37813:SF1">
    <property type="entry name" value="FELS-2 PROPHAGE PROTEIN"/>
    <property type="match status" value="1"/>
</dbReference>
<evidence type="ECO:0000259" key="4">
    <source>
        <dbReference type="Pfam" id="PF10145"/>
    </source>
</evidence>
<organism evidence="5 6">
    <name type="scientific">Natronoglomus mannanivorans</name>
    <dbReference type="NCBI Taxonomy" id="2979990"/>
    <lineage>
        <taxon>Archaea</taxon>
        <taxon>Methanobacteriati</taxon>
        <taxon>Methanobacteriota</taxon>
        <taxon>Stenosarchaea group</taxon>
        <taxon>Halobacteria</taxon>
        <taxon>Halobacteriales</taxon>
        <taxon>Natrialbaceae</taxon>
        <taxon>Natronoglomus</taxon>
    </lineage>
</organism>
<reference evidence="5" key="1">
    <citation type="submission" date="2022-09" db="EMBL/GenBank/DDBJ databases">
        <title>Enrichment on poylsaccharides allowed isolation of novel metabolic and taxonomic groups of Haloarchaea.</title>
        <authorList>
            <person name="Sorokin D.Y."/>
            <person name="Elcheninov A.G."/>
            <person name="Khizhniak T.V."/>
            <person name="Kolganova T.V."/>
            <person name="Kublanov I.V."/>
        </authorList>
    </citation>
    <scope>NUCLEOTIDE SEQUENCE</scope>
    <source>
        <strain evidence="5">AArc-xg1-1</strain>
    </source>
</reference>
<keyword evidence="1" id="KW-1188">Viral release from host cell</keyword>
<evidence type="ECO:0000313" key="5">
    <source>
        <dbReference type="EMBL" id="MCU4744493.1"/>
    </source>
</evidence>
<evidence type="ECO:0000256" key="3">
    <source>
        <dbReference type="SAM" id="Phobius"/>
    </source>
</evidence>
<evidence type="ECO:0000256" key="2">
    <source>
        <dbReference type="SAM" id="MobiDB-lite"/>
    </source>
</evidence>
<proteinExistence type="predicted"/>
<evidence type="ECO:0000256" key="1">
    <source>
        <dbReference type="ARBA" id="ARBA00022612"/>
    </source>
</evidence>
<dbReference type="Proteomes" id="UP001321018">
    <property type="component" value="Unassembled WGS sequence"/>
</dbReference>
<sequence>MGFTPTGGSELEIQIEATDEGAADAFNDVESSAIDMRKAVAGAGGILAGAGAAGLASSANAAADFEQAMADVEKVTDPQTAAELSDSIKDLAGEIPMAHEELATLATQAGRMGAEGEEEIANFTETAAMMGTATELSADEAGTALGKLSSALDEPLDNVDALADGVNEVSNNFATDSEEIVDAAQRSGQALSTLGLQSDKIIGLSGAFNEVSPSSEQAAQRMQQVAESMMDPGNVEMFADLLGVTAEEFEAMRDEAPQETMMDLMDSVEGNDEALETLNDGLTSAQSRAFRDTASSADEMREAMETSSTAMEEGGSTANEMAAETDTFHGQMALLSNEVENVKIAIGEQLLPVLMDIMDAVRPAIQGFMDFNESLDGMPGLIILVGSVLTGLAAIAVTVGPAIVGALSPILVPVAAIAAAIGALYYVWKNDLGGIQEATRELWDTLQPILIGVKETLMDVFEEYAMPMLRRLKTVWEEQFSAIMEEVVETMDVISEKITVVLGFLESYWNEHGESIMTYVSMVFDFLELTIGTAMRAISTLIQVVLNIIQGDFDEALSVIWDFWETTFNEVLEFLTGSFTEGLKAGFNAIFGFVRDIFESIYDYLIGGSIVPDTFNEILVFINDVFFEKLKATFYAVFDFIQTIWTNIYDFYVGIWTSIFETVSEYLTKSKDKIQEVLSNVANWIGSTAESLLDSATFSVFDTVYGTISTWMGDSRDKIENTVRDTASWVSSTGRSLLSDGFSAVKDAVLGVFTSLKDEAFGTIVDLGDDVLGKIRDIVGDLQDTFNDAIPDSISIPEVNVGGGRVNIPSKSVSMPDALGGGSTSVGGGSLNIPSEDIGGQSMDLPQLADGGIVDSTTIAMIGEAGQEAVVPLHKLNSYLDTAYEAGQQTATQAPHNTTGSSGSDSIAIRLEIEGEDELAELIRDNAEVVVEENEQSKSNRISRM</sequence>
<feature type="domain" description="Phage tail tape measure protein" evidence="4">
    <location>
        <begin position="86"/>
        <end position="276"/>
    </location>
</feature>
<dbReference type="RefSeq" id="WP_338006301.1">
    <property type="nucleotide sequence ID" value="NZ_JAOPKA010000030.1"/>
</dbReference>
<feature type="region of interest" description="Disordered" evidence="2">
    <location>
        <begin position="288"/>
        <end position="317"/>
    </location>
</feature>
<protein>
    <submittedName>
        <fullName evidence="5">Phage tail tape measure protein</fullName>
    </submittedName>
</protein>
<dbReference type="Gene3D" id="1.20.120.20">
    <property type="entry name" value="Apolipoprotein"/>
    <property type="match status" value="1"/>
</dbReference>
<evidence type="ECO:0000313" key="6">
    <source>
        <dbReference type="Proteomes" id="UP001321018"/>
    </source>
</evidence>
<comment type="caution">
    <text evidence="5">The sequence shown here is derived from an EMBL/GenBank/DDBJ whole genome shotgun (WGS) entry which is preliminary data.</text>
</comment>
<feature type="transmembrane region" description="Helical" evidence="3">
    <location>
        <begin position="410"/>
        <end position="428"/>
    </location>
</feature>
<dbReference type="PANTHER" id="PTHR37813">
    <property type="entry name" value="FELS-2 PROPHAGE PROTEIN"/>
    <property type="match status" value="1"/>
</dbReference>
<keyword evidence="3" id="KW-0472">Membrane</keyword>
<dbReference type="Pfam" id="PF10145">
    <property type="entry name" value="PhageMin_Tail"/>
    <property type="match status" value="1"/>
</dbReference>
<dbReference type="AlphaFoldDB" id="A0AAP2Z4L2"/>
<gene>
    <name evidence="5" type="ORF">OB960_24285</name>
</gene>
<dbReference type="NCBIfam" id="TIGR01760">
    <property type="entry name" value="tape_meas_TP901"/>
    <property type="match status" value="1"/>
</dbReference>
<dbReference type="InterPro" id="IPR016024">
    <property type="entry name" value="ARM-type_fold"/>
</dbReference>
<keyword evidence="3" id="KW-1133">Transmembrane helix</keyword>
<feature type="transmembrane region" description="Helical" evidence="3">
    <location>
        <begin position="381"/>
        <end position="404"/>
    </location>
</feature>